<evidence type="ECO:0000256" key="3">
    <source>
        <dbReference type="ARBA" id="ARBA00010199"/>
    </source>
</evidence>
<evidence type="ECO:0000256" key="10">
    <source>
        <dbReference type="ARBA" id="ARBA00023065"/>
    </source>
</evidence>
<keyword evidence="5" id="KW-0813">Transport</keyword>
<keyword evidence="9 13" id="KW-1133">Transmembrane helix</keyword>
<evidence type="ECO:0000256" key="11">
    <source>
        <dbReference type="ARBA" id="ARBA00023136"/>
    </source>
</evidence>
<evidence type="ECO:0000256" key="7">
    <source>
        <dbReference type="ARBA" id="ARBA00022475"/>
    </source>
</evidence>
<name>A0ABS4GNB3_9BACL</name>
<dbReference type="CDD" id="cd13131">
    <property type="entry name" value="MATE_NorM_like"/>
    <property type="match status" value="1"/>
</dbReference>
<comment type="similarity">
    <text evidence="3">Belongs to the multi antimicrobial extrusion (MATE) (TC 2.A.66.1) family.</text>
</comment>
<feature type="transmembrane region" description="Helical" evidence="13">
    <location>
        <begin position="54"/>
        <end position="75"/>
    </location>
</feature>
<keyword evidence="10" id="KW-0406">Ion transport</keyword>
<evidence type="ECO:0000256" key="8">
    <source>
        <dbReference type="ARBA" id="ARBA00022692"/>
    </source>
</evidence>
<feature type="transmembrane region" description="Helical" evidence="13">
    <location>
        <begin position="162"/>
        <end position="182"/>
    </location>
</feature>
<evidence type="ECO:0000256" key="12">
    <source>
        <dbReference type="ARBA" id="ARBA00031636"/>
    </source>
</evidence>
<keyword evidence="11 13" id="KW-0472">Membrane</keyword>
<evidence type="ECO:0000256" key="9">
    <source>
        <dbReference type="ARBA" id="ARBA00022989"/>
    </source>
</evidence>
<organism evidence="14 15">
    <name type="scientific">Ammoniphilus resinae</name>
    <dbReference type="NCBI Taxonomy" id="861532"/>
    <lineage>
        <taxon>Bacteria</taxon>
        <taxon>Bacillati</taxon>
        <taxon>Bacillota</taxon>
        <taxon>Bacilli</taxon>
        <taxon>Bacillales</taxon>
        <taxon>Paenibacillaceae</taxon>
        <taxon>Aneurinibacillus group</taxon>
        <taxon>Ammoniphilus</taxon>
    </lineage>
</organism>
<keyword evidence="6" id="KW-0050">Antiport</keyword>
<feature type="transmembrane region" description="Helical" evidence="13">
    <location>
        <begin position="129"/>
        <end position="150"/>
    </location>
</feature>
<dbReference type="NCBIfam" id="TIGR00797">
    <property type="entry name" value="matE"/>
    <property type="match status" value="1"/>
</dbReference>
<keyword evidence="15" id="KW-1185">Reference proteome</keyword>
<reference evidence="14 15" key="1">
    <citation type="submission" date="2021-03" db="EMBL/GenBank/DDBJ databases">
        <title>Genomic Encyclopedia of Type Strains, Phase IV (KMG-IV): sequencing the most valuable type-strain genomes for metagenomic binning, comparative biology and taxonomic classification.</title>
        <authorList>
            <person name="Goeker M."/>
        </authorList>
    </citation>
    <scope>NUCLEOTIDE SEQUENCE [LARGE SCALE GENOMIC DNA]</scope>
    <source>
        <strain evidence="14 15">DSM 24738</strain>
    </source>
</reference>
<feature type="transmembrane region" description="Helical" evidence="13">
    <location>
        <begin position="320"/>
        <end position="340"/>
    </location>
</feature>
<accession>A0ABS4GNB3</accession>
<feature type="transmembrane region" description="Helical" evidence="13">
    <location>
        <begin position="360"/>
        <end position="377"/>
    </location>
</feature>
<evidence type="ECO:0000313" key="14">
    <source>
        <dbReference type="EMBL" id="MBP1931753.1"/>
    </source>
</evidence>
<dbReference type="RefSeq" id="WP_209809824.1">
    <property type="nucleotide sequence ID" value="NZ_JAGGKT010000003.1"/>
</dbReference>
<feature type="transmembrane region" description="Helical" evidence="13">
    <location>
        <begin position="95"/>
        <end position="117"/>
    </location>
</feature>
<evidence type="ECO:0000256" key="2">
    <source>
        <dbReference type="ARBA" id="ARBA00004651"/>
    </source>
</evidence>
<keyword evidence="7" id="KW-1003">Cell membrane</keyword>
<evidence type="ECO:0000256" key="6">
    <source>
        <dbReference type="ARBA" id="ARBA00022449"/>
    </source>
</evidence>
<feature type="transmembrane region" description="Helical" evidence="13">
    <location>
        <begin position="286"/>
        <end position="308"/>
    </location>
</feature>
<feature type="transmembrane region" description="Helical" evidence="13">
    <location>
        <begin position="194"/>
        <end position="216"/>
    </location>
</feature>
<evidence type="ECO:0000256" key="5">
    <source>
        <dbReference type="ARBA" id="ARBA00022448"/>
    </source>
</evidence>
<dbReference type="InterPro" id="IPR050222">
    <property type="entry name" value="MATE_MdtK"/>
</dbReference>
<evidence type="ECO:0000256" key="13">
    <source>
        <dbReference type="SAM" id="Phobius"/>
    </source>
</evidence>
<dbReference type="Proteomes" id="UP001519343">
    <property type="component" value="Unassembled WGS sequence"/>
</dbReference>
<proteinExistence type="inferred from homology"/>
<dbReference type="Pfam" id="PF01554">
    <property type="entry name" value="MatE"/>
    <property type="match status" value="2"/>
</dbReference>
<comment type="caution">
    <text evidence="14">The sequence shown here is derived from an EMBL/GenBank/DDBJ whole genome shotgun (WGS) entry which is preliminary data.</text>
</comment>
<feature type="transmembrane region" description="Helical" evidence="13">
    <location>
        <begin position="418"/>
        <end position="440"/>
    </location>
</feature>
<gene>
    <name evidence="14" type="ORF">J2Z37_001754</name>
</gene>
<dbReference type="EMBL" id="JAGGKT010000003">
    <property type="protein sequence ID" value="MBP1931753.1"/>
    <property type="molecule type" value="Genomic_DNA"/>
</dbReference>
<feature type="transmembrane region" description="Helical" evidence="13">
    <location>
        <begin position="242"/>
        <end position="266"/>
    </location>
</feature>
<feature type="transmembrane region" description="Helical" evidence="13">
    <location>
        <begin position="14"/>
        <end position="34"/>
    </location>
</feature>
<evidence type="ECO:0000256" key="4">
    <source>
        <dbReference type="ARBA" id="ARBA00020268"/>
    </source>
</evidence>
<dbReference type="InterPro" id="IPR048279">
    <property type="entry name" value="MdtK-like"/>
</dbReference>
<keyword evidence="8 13" id="KW-0812">Transmembrane</keyword>
<protein>
    <recommendedName>
        <fullName evidence="4">Probable multidrug resistance protein NorM</fullName>
    </recommendedName>
    <alternativeName>
        <fullName evidence="12">Multidrug-efflux transporter</fullName>
    </alternativeName>
</protein>
<sequence length="457" mass="50233">MKQTHSAKQKIKQLFYILFPILVTQVSLFGMNFFDTVMSGHVSARDLAGVAIGASIWSPIFTGLCGIIMALTPIISQLVGADQKEKVSYQVIQGIYLAVAIAISIIIIGACLLDPILGGMGVDPEVKRIAYHYLLSLAWGIVPLFIYTALRCFMDALGQTVSTMVISLLSLPINVALNYVLIFGKLGFPTYGGVGAGIASAITYWCILLIAVFVVWRKKPFRSYHVFHQAFPLSFRTWKEQLVIGIPIGFSIFFETSIFAAVTLLMSNYTTETVAAHQAAINFASLVYMMPMSISLALTIAVGFEVGAERLQDARQYSRIGISFSTLMSIFSAIGLLVFHEQIAGMYTTDPTVLALTKHFLMYAIFFQLSDGIAAPIQGALRGYKDVNATFVMAFISYWVLGLPIGLFLAKFTSIAAYGYWIGLISGLAFGAVFLSIRLWKIQHPGKQHFPLRKIVE</sequence>
<dbReference type="PANTHER" id="PTHR43298:SF2">
    <property type="entry name" value="FMN_FAD EXPORTER YEEO-RELATED"/>
    <property type="match status" value="1"/>
</dbReference>
<evidence type="ECO:0000256" key="1">
    <source>
        <dbReference type="ARBA" id="ARBA00003408"/>
    </source>
</evidence>
<dbReference type="PIRSF" id="PIRSF006603">
    <property type="entry name" value="DinF"/>
    <property type="match status" value="1"/>
</dbReference>
<feature type="transmembrane region" description="Helical" evidence="13">
    <location>
        <begin position="389"/>
        <end position="412"/>
    </location>
</feature>
<evidence type="ECO:0000313" key="15">
    <source>
        <dbReference type="Proteomes" id="UP001519343"/>
    </source>
</evidence>
<comment type="subcellular location">
    <subcellularLocation>
        <location evidence="2">Cell membrane</location>
        <topology evidence="2">Multi-pass membrane protein</topology>
    </subcellularLocation>
</comment>
<dbReference type="PANTHER" id="PTHR43298">
    <property type="entry name" value="MULTIDRUG RESISTANCE PROTEIN NORM-RELATED"/>
    <property type="match status" value="1"/>
</dbReference>
<comment type="function">
    <text evidence="1">Multidrug efflux pump.</text>
</comment>
<dbReference type="InterPro" id="IPR002528">
    <property type="entry name" value="MATE_fam"/>
</dbReference>